<evidence type="ECO:0000313" key="6">
    <source>
        <dbReference type="EMBL" id="PIA48338.1"/>
    </source>
</evidence>
<dbReference type="OrthoDB" id="5835829at2759"/>
<dbReference type="EC" id="2.4.1.-" evidence="4"/>
<dbReference type="GO" id="GO:0009690">
    <property type="term" value="P:cytokinin metabolic process"/>
    <property type="evidence" value="ECO:0007669"/>
    <property type="project" value="UniProtKB-ARBA"/>
</dbReference>
<reference evidence="6 7" key="1">
    <citation type="submission" date="2017-09" db="EMBL/GenBank/DDBJ databases">
        <title>WGS assembly of Aquilegia coerulea Goldsmith.</title>
        <authorList>
            <person name="Hodges S."/>
            <person name="Kramer E."/>
            <person name="Nordborg M."/>
            <person name="Tomkins J."/>
            <person name="Borevitz J."/>
            <person name="Derieg N."/>
            <person name="Yan J."/>
            <person name="Mihaltcheva S."/>
            <person name="Hayes R.D."/>
            <person name="Rokhsar D."/>
        </authorList>
    </citation>
    <scope>NUCLEOTIDE SEQUENCE [LARGE SCALE GENOMIC DNA]</scope>
    <source>
        <strain evidence="7">cv. Goldsmith</strain>
    </source>
</reference>
<dbReference type="GO" id="GO:0050404">
    <property type="term" value="F:zeatin O-beta-D-xylosyltransferase activity"/>
    <property type="evidence" value="ECO:0007669"/>
    <property type="project" value="UniProtKB-ARBA"/>
</dbReference>
<dbReference type="PANTHER" id="PTHR48044">
    <property type="entry name" value="GLYCOSYLTRANSFERASE"/>
    <property type="match status" value="1"/>
</dbReference>
<evidence type="ECO:0000313" key="7">
    <source>
        <dbReference type="Proteomes" id="UP000230069"/>
    </source>
</evidence>
<name>A0A2G5DXV5_AQUCA</name>
<dbReference type="EMBL" id="KZ305031">
    <property type="protein sequence ID" value="PIA48338.1"/>
    <property type="molecule type" value="Genomic_DNA"/>
</dbReference>
<dbReference type="Pfam" id="PF00201">
    <property type="entry name" value="UDPGT"/>
    <property type="match status" value="1"/>
</dbReference>
<comment type="similarity">
    <text evidence="1 3">Belongs to the UDP-glycosyltransferase family.</text>
</comment>
<dbReference type="Pfam" id="PF26168">
    <property type="entry name" value="Glyco_transf_N"/>
    <property type="match status" value="1"/>
</dbReference>
<accession>A0A2G5DXV5</accession>
<dbReference type="InterPro" id="IPR002213">
    <property type="entry name" value="UDP_glucos_trans"/>
</dbReference>
<evidence type="ECO:0000256" key="2">
    <source>
        <dbReference type="ARBA" id="ARBA00022679"/>
    </source>
</evidence>
<keyword evidence="7" id="KW-1185">Reference proteome</keyword>
<dbReference type="InterPro" id="IPR035595">
    <property type="entry name" value="UDP_glycos_trans_CS"/>
</dbReference>
<evidence type="ECO:0000256" key="3">
    <source>
        <dbReference type="RuleBase" id="RU003718"/>
    </source>
</evidence>
<dbReference type="PANTHER" id="PTHR48044:SF22">
    <property type="entry name" value="GLYCOSYLTRANSFERASE"/>
    <property type="match status" value="1"/>
</dbReference>
<feature type="domain" description="Glycosyltransferase N-terminal" evidence="5">
    <location>
        <begin position="12"/>
        <end position="248"/>
    </location>
</feature>
<keyword evidence="2 3" id="KW-0808">Transferase</keyword>
<protein>
    <recommendedName>
        <fullName evidence="4">Glycosyltransferase</fullName>
        <ecNumber evidence="4">2.4.1.-</ecNumber>
    </recommendedName>
</protein>
<dbReference type="InParanoid" id="A0A2G5DXV5"/>
<dbReference type="PROSITE" id="PS00375">
    <property type="entry name" value="UDPGT"/>
    <property type="match status" value="1"/>
</dbReference>
<proteinExistence type="inferred from homology"/>
<dbReference type="FunFam" id="3.40.50.2000:FF:000238">
    <property type="entry name" value="Glycosyltransferase"/>
    <property type="match status" value="1"/>
</dbReference>
<dbReference type="SUPFAM" id="SSF53756">
    <property type="entry name" value="UDP-Glycosyltransferase/glycogen phosphorylase"/>
    <property type="match status" value="1"/>
</dbReference>
<evidence type="ECO:0000256" key="1">
    <source>
        <dbReference type="ARBA" id="ARBA00009995"/>
    </source>
</evidence>
<dbReference type="Proteomes" id="UP000230069">
    <property type="component" value="Unassembled WGS sequence"/>
</dbReference>
<gene>
    <name evidence="6" type="ORF">AQUCO_01400739v1</name>
</gene>
<dbReference type="InterPro" id="IPR058980">
    <property type="entry name" value="Glyco_transf_N"/>
</dbReference>
<dbReference type="Gene3D" id="3.40.50.2000">
    <property type="entry name" value="Glycogen Phosphorylase B"/>
    <property type="match status" value="2"/>
</dbReference>
<dbReference type="AlphaFoldDB" id="A0A2G5DXV5"/>
<evidence type="ECO:0000256" key="4">
    <source>
        <dbReference type="RuleBase" id="RU362057"/>
    </source>
</evidence>
<dbReference type="FunFam" id="3.40.50.2000:FF:000060">
    <property type="entry name" value="Glycosyltransferase"/>
    <property type="match status" value="1"/>
</dbReference>
<keyword evidence="3" id="KW-0328">Glycosyltransferase</keyword>
<evidence type="ECO:0000259" key="5">
    <source>
        <dbReference type="Pfam" id="PF26168"/>
    </source>
</evidence>
<organism evidence="6 7">
    <name type="scientific">Aquilegia coerulea</name>
    <name type="common">Rocky mountain columbine</name>
    <dbReference type="NCBI Taxonomy" id="218851"/>
    <lineage>
        <taxon>Eukaryota</taxon>
        <taxon>Viridiplantae</taxon>
        <taxon>Streptophyta</taxon>
        <taxon>Embryophyta</taxon>
        <taxon>Tracheophyta</taxon>
        <taxon>Spermatophyta</taxon>
        <taxon>Magnoliopsida</taxon>
        <taxon>Ranunculales</taxon>
        <taxon>Ranunculaceae</taxon>
        <taxon>Thalictroideae</taxon>
        <taxon>Aquilegia</taxon>
    </lineage>
</organism>
<sequence length="471" mass="52737">MASNGTHGEIPVMVVIVPLPAQGHLNQLLNIARLVSARGVPVHYTGSATHNRQAKHRVHGWEPSAISNIQFHDFHLPPFITPSPDPRALNKFPAHFQSTFDSTSNLSKPLGALLQILSSKARRVVVLHDSAMCFAAQEACSIPNGEAYSFHTVSAFAVLYFILERLSRSTNGEILIPDDLPDLPYLTFEDCFTDSFAKFIHEQYEYAKFDAGDLYNTCRPIEGRFIDLLAQEKLLGTKKQWAIGPLNPISIHVDSKSRRHNCLGWLDKQPKNTVLYVSFGTMTSMSDEQIIELALGLELSKQRFVWVLRDADKGDIFAEAKESRKIMLPDDYEERVKGTGMIIRDWAPQLEILAHPSTGGFLSHCGWNSCMESLSMGVPIAAWPMHSDQPRNTMLVTEVLKVGLVVQDWAQRKEIVPSSTIETAVKKLMVFEEGEQMRRRAKELGVDIRKAMSDGGTSVKELDSFITHISR</sequence>
<dbReference type="CDD" id="cd03784">
    <property type="entry name" value="GT1_Gtf-like"/>
    <property type="match status" value="1"/>
</dbReference>